<accession>A0A8J6JMV1</accession>
<dbReference type="SUPFAM" id="SSF54427">
    <property type="entry name" value="NTF2-like"/>
    <property type="match status" value="1"/>
</dbReference>
<dbReference type="Proteomes" id="UP000607645">
    <property type="component" value="Unassembled WGS sequence"/>
</dbReference>
<evidence type="ECO:0000313" key="2">
    <source>
        <dbReference type="EMBL" id="MBC5737680.1"/>
    </source>
</evidence>
<dbReference type="Gene3D" id="3.10.450.50">
    <property type="match status" value="1"/>
</dbReference>
<gene>
    <name evidence="2" type="ORF">H8S62_11760</name>
</gene>
<name>A0A8J6JMV1_9FIRM</name>
<dbReference type="EMBL" id="JACOPQ010000009">
    <property type="protein sequence ID" value="MBC5737680.1"/>
    <property type="molecule type" value="Genomic_DNA"/>
</dbReference>
<dbReference type="PANTHER" id="PTHR41252:SF1">
    <property type="entry name" value="BLR2505 PROTEIN"/>
    <property type="match status" value="1"/>
</dbReference>
<organism evidence="2 3">
    <name type="scientific">Lawsonibacter faecis</name>
    <dbReference type="NCBI Taxonomy" id="2763052"/>
    <lineage>
        <taxon>Bacteria</taxon>
        <taxon>Bacillati</taxon>
        <taxon>Bacillota</taxon>
        <taxon>Clostridia</taxon>
        <taxon>Eubacteriales</taxon>
        <taxon>Oscillospiraceae</taxon>
        <taxon>Lawsonibacter</taxon>
    </lineage>
</organism>
<evidence type="ECO:0000259" key="1">
    <source>
        <dbReference type="Pfam" id="PF12680"/>
    </source>
</evidence>
<dbReference type="Pfam" id="PF12680">
    <property type="entry name" value="SnoaL_2"/>
    <property type="match status" value="1"/>
</dbReference>
<sequence>MGKNLEIVQKSYARGKAGDMPGLVADLAEFGSWTEMEGAPYGGTYIGPREVLEQVFDPMGRAWDPFACQPEEFAECGDTVLMTGWYFGKNRKTQKEFRCRVAHVWKLKDGKIVNFEQFTDTRVIADVMEG</sequence>
<proteinExistence type="predicted"/>
<dbReference type="InterPro" id="IPR037401">
    <property type="entry name" value="SnoaL-like"/>
</dbReference>
<comment type="caution">
    <text evidence="2">The sequence shown here is derived from an EMBL/GenBank/DDBJ whole genome shotgun (WGS) entry which is preliminary data.</text>
</comment>
<protein>
    <submittedName>
        <fullName evidence="2">Nuclear transport factor 2 family protein</fullName>
    </submittedName>
</protein>
<evidence type="ECO:0000313" key="3">
    <source>
        <dbReference type="Proteomes" id="UP000607645"/>
    </source>
</evidence>
<feature type="domain" description="SnoaL-like" evidence="1">
    <location>
        <begin position="8"/>
        <end position="114"/>
    </location>
</feature>
<dbReference type="InterPro" id="IPR032710">
    <property type="entry name" value="NTF2-like_dom_sf"/>
</dbReference>
<dbReference type="PANTHER" id="PTHR41252">
    <property type="entry name" value="BLR2505 PROTEIN"/>
    <property type="match status" value="1"/>
</dbReference>
<dbReference type="RefSeq" id="WP_186919489.1">
    <property type="nucleotide sequence ID" value="NZ_JACOPQ010000009.1"/>
</dbReference>
<reference evidence="2" key="1">
    <citation type="submission" date="2020-08" db="EMBL/GenBank/DDBJ databases">
        <title>Genome public.</title>
        <authorList>
            <person name="Liu C."/>
            <person name="Sun Q."/>
        </authorList>
    </citation>
    <scope>NUCLEOTIDE SEQUENCE</scope>
    <source>
        <strain evidence="2">NSJ-52</strain>
    </source>
</reference>
<dbReference type="AlphaFoldDB" id="A0A8J6JMV1"/>
<keyword evidence="3" id="KW-1185">Reference proteome</keyword>